<feature type="compositionally biased region" description="Basic and acidic residues" evidence="15">
    <location>
        <begin position="103"/>
        <end position="134"/>
    </location>
</feature>
<comment type="similarity">
    <text evidence="2 14">Belongs to the class-I aminoacyl-tRNA synthetase family.</text>
</comment>
<dbReference type="SMART" id="SM00888">
    <property type="entry name" value="EF1_GNE"/>
    <property type="match status" value="1"/>
</dbReference>
<dbReference type="PRINTS" id="PR00986">
    <property type="entry name" value="TRNASYNTHVAL"/>
</dbReference>
<dbReference type="InterPro" id="IPR002300">
    <property type="entry name" value="aa-tRNA-synth_Ia"/>
</dbReference>
<dbReference type="Gene3D" id="1.10.287.10">
    <property type="entry name" value="S15/NS1, RNA-binding"/>
    <property type="match status" value="1"/>
</dbReference>
<dbReference type="CDD" id="cd00817">
    <property type="entry name" value="ValRS_core"/>
    <property type="match status" value="1"/>
</dbReference>
<dbReference type="SUPFAM" id="SSF47060">
    <property type="entry name" value="S15/NS1 RNA-binding domain"/>
    <property type="match status" value="1"/>
</dbReference>
<dbReference type="Gene3D" id="3.30.70.60">
    <property type="match status" value="1"/>
</dbReference>
<reference evidence="17" key="1">
    <citation type="submission" date="2021-01" db="EMBL/GenBank/DDBJ databases">
        <authorList>
            <person name="Corre E."/>
            <person name="Pelletier E."/>
            <person name="Niang G."/>
            <person name="Scheremetjew M."/>
            <person name="Finn R."/>
            <person name="Kale V."/>
            <person name="Holt S."/>
            <person name="Cochrane G."/>
            <person name="Meng A."/>
            <person name="Brown T."/>
            <person name="Cohen L."/>
        </authorList>
    </citation>
    <scope>NUCLEOTIDE SEQUENCE</scope>
    <source>
        <strain evidence="17">CCMP1756</strain>
    </source>
</reference>
<dbReference type="InterPro" id="IPR009008">
    <property type="entry name" value="Val/Leu/Ile-tRNA-synth_edit"/>
</dbReference>
<evidence type="ECO:0000256" key="12">
    <source>
        <dbReference type="ARBA" id="ARBA00029936"/>
    </source>
</evidence>
<dbReference type="Gene3D" id="3.90.740.10">
    <property type="entry name" value="Valyl/Leucyl/Isoleucyl-tRNA synthetase, editing domain"/>
    <property type="match status" value="1"/>
</dbReference>
<dbReference type="GO" id="GO:0005829">
    <property type="term" value="C:cytosol"/>
    <property type="evidence" value="ECO:0007669"/>
    <property type="project" value="TreeGrafter"/>
</dbReference>
<keyword evidence="10 14" id="KW-0648">Protein biosynthesis</keyword>
<comment type="similarity">
    <text evidence="3">Belongs to the EF-1-beta/EF-1-delta family.</text>
</comment>
<dbReference type="FunFam" id="3.40.50.620:FF:000078">
    <property type="entry name" value="Valine--tRNA ligase, mitochondrial"/>
    <property type="match status" value="1"/>
</dbReference>
<keyword evidence="11 14" id="KW-0030">Aminoacyl-tRNA synthetase</keyword>
<evidence type="ECO:0000256" key="3">
    <source>
        <dbReference type="ARBA" id="ARBA00007411"/>
    </source>
</evidence>
<feature type="region of interest" description="Disordered" evidence="15">
    <location>
        <begin position="95"/>
        <end position="135"/>
    </location>
</feature>
<dbReference type="InterPro" id="IPR033705">
    <property type="entry name" value="Anticodon_Ia_Val"/>
</dbReference>
<dbReference type="Gene3D" id="1.10.287.380">
    <property type="entry name" value="Valyl-tRNA synthetase, C-terminal domain"/>
    <property type="match status" value="1"/>
</dbReference>
<evidence type="ECO:0000256" key="8">
    <source>
        <dbReference type="ARBA" id="ARBA00022768"/>
    </source>
</evidence>
<dbReference type="InterPro" id="IPR002303">
    <property type="entry name" value="Valyl-tRNA_ligase"/>
</dbReference>
<keyword evidence="9 14" id="KW-0067">ATP-binding</keyword>
<evidence type="ECO:0000256" key="10">
    <source>
        <dbReference type="ARBA" id="ARBA00022917"/>
    </source>
</evidence>
<dbReference type="InterPro" id="IPR010978">
    <property type="entry name" value="tRNA-bd_arm"/>
</dbReference>
<dbReference type="InterPro" id="IPR009068">
    <property type="entry name" value="uS15_NS1_RNA-bd_sf"/>
</dbReference>
<feature type="domain" description="Translation elongation factor EF1B beta/delta subunit guanine nucleotide exchange" evidence="16">
    <location>
        <begin position="1216"/>
        <end position="1305"/>
    </location>
</feature>
<dbReference type="GO" id="GO:0004832">
    <property type="term" value="F:valine-tRNA ligase activity"/>
    <property type="evidence" value="ECO:0007669"/>
    <property type="project" value="UniProtKB-EC"/>
</dbReference>
<organism evidence="17">
    <name type="scientific">Pelagomonas calceolata</name>
    <dbReference type="NCBI Taxonomy" id="35677"/>
    <lineage>
        <taxon>Eukaryota</taxon>
        <taxon>Sar</taxon>
        <taxon>Stramenopiles</taxon>
        <taxon>Ochrophyta</taxon>
        <taxon>Pelagophyceae</taxon>
        <taxon>Pelagomonadales</taxon>
        <taxon>Pelagomonadaceae</taxon>
        <taxon>Pelagomonas</taxon>
    </lineage>
</organism>
<dbReference type="Gene3D" id="1.10.730.10">
    <property type="entry name" value="Isoleucyl-tRNA Synthetase, Domain 1"/>
    <property type="match status" value="1"/>
</dbReference>
<evidence type="ECO:0000256" key="7">
    <source>
        <dbReference type="ARBA" id="ARBA00022741"/>
    </source>
</evidence>
<evidence type="ECO:0000256" key="13">
    <source>
        <dbReference type="ARBA" id="ARBA00047552"/>
    </source>
</evidence>
<dbReference type="InterPro" id="IPR013155">
    <property type="entry name" value="M/V/L/I-tRNA-synth_anticd-bd"/>
</dbReference>
<comment type="catalytic activity">
    <reaction evidence="13">
        <text>tRNA(Val) + L-valine + ATP = L-valyl-tRNA(Val) + AMP + diphosphate</text>
        <dbReference type="Rhea" id="RHEA:10704"/>
        <dbReference type="Rhea" id="RHEA-COMP:9672"/>
        <dbReference type="Rhea" id="RHEA-COMP:9708"/>
        <dbReference type="ChEBI" id="CHEBI:30616"/>
        <dbReference type="ChEBI" id="CHEBI:33019"/>
        <dbReference type="ChEBI" id="CHEBI:57762"/>
        <dbReference type="ChEBI" id="CHEBI:78442"/>
        <dbReference type="ChEBI" id="CHEBI:78537"/>
        <dbReference type="ChEBI" id="CHEBI:456215"/>
        <dbReference type="EC" id="6.1.1.9"/>
    </reaction>
</comment>
<evidence type="ECO:0000256" key="9">
    <source>
        <dbReference type="ARBA" id="ARBA00022840"/>
    </source>
</evidence>
<name>A0A7S3ZY77_9STRA</name>
<dbReference type="NCBIfam" id="TIGR00422">
    <property type="entry name" value="valS"/>
    <property type="match status" value="1"/>
</dbReference>
<comment type="subcellular location">
    <subcellularLocation>
        <location evidence="1">Cytoplasm</location>
    </subcellularLocation>
</comment>
<dbReference type="FunFam" id="3.90.740.10:FF:000008">
    <property type="entry name" value="Valine--tRNA ligase, mitochondrial"/>
    <property type="match status" value="1"/>
</dbReference>
<protein>
    <recommendedName>
        <fullName evidence="4">valine--tRNA ligase</fullName>
        <ecNumber evidence="4">6.1.1.9</ecNumber>
    </recommendedName>
    <alternativeName>
        <fullName evidence="12">Valyl-tRNA synthetase</fullName>
    </alternativeName>
</protein>
<evidence type="ECO:0000256" key="11">
    <source>
        <dbReference type="ARBA" id="ARBA00023146"/>
    </source>
</evidence>
<evidence type="ECO:0000256" key="15">
    <source>
        <dbReference type="SAM" id="MobiDB-lite"/>
    </source>
</evidence>
<dbReference type="EC" id="6.1.1.9" evidence="4"/>
<dbReference type="InterPro" id="IPR009080">
    <property type="entry name" value="tRNAsynth_Ia_anticodon-bd"/>
</dbReference>
<dbReference type="Gene3D" id="3.40.50.620">
    <property type="entry name" value="HUPs"/>
    <property type="match status" value="2"/>
</dbReference>
<keyword evidence="5" id="KW-0963">Cytoplasm</keyword>
<accession>A0A7S3ZY77</accession>
<keyword evidence="7 14" id="KW-0547">Nucleotide-binding</keyword>
<keyword evidence="6 14" id="KW-0436">Ligase</keyword>
<evidence type="ECO:0000256" key="14">
    <source>
        <dbReference type="RuleBase" id="RU363035"/>
    </source>
</evidence>
<evidence type="ECO:0000256" key="4">
    <source>
        <dbReference type="ARBA" id="ARBA00013169"/>
    </source>
</evidence>
<dbReference type="InterPro" id="IPR019499">
    <property type="entry name" value="Val-tRNA_synth_tRNA-bd"/>
</dbReference>
<dbReference type="FunFam" id="1.10.730.10:FF:000009">
    <property type="entry name" value="Valine--tRNA ligase, mitochondrial"/>
    <property type="match status" value="1"/>
</dbReference>
<dbReference type="PANTHER" id="PTHR11946:SF109">
    <property type="entry name" value="VALINE--TRNA LIGASE"/>
    <property type="match status" value="1"/>
</dbReference>
<dbReference type="PANTHER" id="PTHR11946">
    <property type="entry name" value="VALYL-TRNA SYNTHETASES"/>
    <property type="match status" value="1"/>
</dbReference>
<dbReference type="Pfam" id="PF10458">
    <property type="entry name" value="Val_tRNA-synt_C"/>
    <property type="match status" value="1"/>
</dbReference>
<dbReference type="PROSITE" id="PS00178">
    <property type="entry name" value="AA_TRNA_LIGASE_I"/>
    <property type="match status" value="1"/>
</dbReference>
<dbReference type="NCBIfam" id="NF004349">
    <property type="entry name" value="PRK05729.1"/>
    <property type="match status" value="1"/>
</dbReference>
<evidence type="ECO:0000313" key="17">
    <source>
        <dbReference type="EMBL" id="CAE0697871.1"/>
    </source>
</evidence>
<dbReference type="HAMAP" id="MF_02004">
    <property type="entry name" value="Val_tRNA_synth_type1"/>
    <property type="match status" value="1"/>
</dbReference>
<dbReference type="SUPFAM" id="SSF47323">
    <property type="entry name" value="Anticodon-binding domain of a subclass of class I aminoacyl-tRNA synthetases"/>
    <property type="match status" value="1"/>
</dbReference>
<keyword evidence="8" id="KW-0251">Elongation factor</keyword>
<evidence type="ECO:0000256" key="6">
    <source>
        <dbReference type="ARBA" id="ARBA00022598"/>
    </source>
</evidence>
<dbReference type="Pfam" id="PF00736">
    <property type="entry name" value="EF1_GNE"/>
    <property type="match status" value="1"/>
</dbReference>
<dbReference type="InterPro" id="IPR014717">
    <property type="entry name" value="Transl_elong_EF1B/ribsomal_bS6"/>
</dbReference>
<evidence type="ECO:0000256" key="1">
    <source>
        <dbReference type="ARBA" id="ARBA00004496"/>
    </source>
</evidence>
<dbReference type="SUPFAM" id="SSF46589">
    <property type="entry name" value="tRNA-binding arm"/>
    <property type="match status" value="1"/>
</dbReference>
<gene>
    <name evidence="17" type="ORF">PCAL00307_LOCUS13307</name>
</gene>
<dbReference type="SUPFAM" id="SSF50677">
    <property type="entry name" value="ValRS/IleRS/LeuRS editing domain"/>
    <property type="match status" value="1"/>
</dbReference>
<evidence type="ECO:0000259" key="16">
    <source>
        <dbReference type="SMART" id="SM00888"/>
    </source>
</evidence>
<dbReference type="EMBL" id="HBIW01015420">
    <property type="protein sequence ID" value="CAE0697871.1"/>
    <property type="molecule type" value="Transcribed_RNA"/>
</dbReference>
<dbReference type="InterPro" id="IPR014729">
    <property type="entry name" value="Rossmann-like_a/b/a_fold"/>
</dbReference>
<evidence type="ECO:0000256" key="5">
    <source>
        <dbReference type="ARBA" id="ARBA00022490"/>
    </source>
</evidence>
<dbReference type="SUPFAM" id="SSF52374">
    <property type="entry name" value="Nucleotidylyl transferase"/>
    <property type="match status" value="1"/>
</dbReference>
<dbReference type="InterPro" id="IPR036219">
    <property type="entry name" value="eEF-1beta-like_sf"/>
</dbReference>
<dbReference type="CDD" id="cd07962">
    <property type="entry name" value="Anticodon_Ia_Val"/>
    <property type="match status" value="1"/>
</dbReference>
<dbReference type="SUPFAM" id="SSF54984">
    <property type="entry name" value="eEF-1beta-like"/>
    <property type="match status" value="1"/>
</dbReference>
<dbReference type="GO" id="GO:0002161">
    <property type="term" value="F:aminoacyl-tRNA deacylase activity"/>
    <property type="evidence" value="ECO:0007669"/>
    <property type="project" value="InterPro"/>
</dbReference>
<proteinExistence type="inferred from homology"/>
<dbReference type="Pfam" id="PF00133">
    <property type="entry name" value="tRNA-synt_1"/>
    <property type="match status" value="1"/>
</dbReference>
<evidence type="ECO:0000256" key="2">
    <source>
        <dbReference type="ARBA" id="ARBA00005594"/>
    </source>
</evidence>
<dbReference type="InterPro" id="IPR014038">
    <property type="entry name" value="EF1B_bsu/dsu_GNE"/>
</dbReference>
<dbReference type="Pfam" id="PF08264">
    <property type="entry name" value="Anticodon_1"/>
    <property type="match status" value="1"/>
</dbReference>
<sequence length="1305" mass="145434">MAGFATIAALDEHSFVYGCLHDVAAAAPAAAPAASGGAVPAKLVEECKKAGEAVAAAKKSGASKDEIAAKVEKLLSLKKQITALDPTHSLAIVDKKKKAKAAPVEEKKGLSKREQKRLARGEDVKKKKKDKDPNRWAVDPAKAAAKAEKARLKALAKAEAEKADVKAIAPPTPKGDKKILAEQMSRTYNPGDVEAAWQDWWEKSGWYGCDEKKALKRPADEKFVMVIPPPNVTGSLHLGHALTAAIEDCLTRWHRMRGDATLYVPGTDHAGIATQSVVEKMLAKQSPPVSRHDLGREKFLEHVWAWKGQYGSRICTQLRRLGSSVDWSRERFTMDERCAKAVTEAFVRFHEAGIMYRASRLVNWSCALKSAISDLEVDHLELNGGELRTVPGHGATKYQFAMFTEFAYKVIGSDEEVVVATTRLETMLGDVAVAVHPKDPRYKHLHGKKLKHPFFPSRVVTVVTDDVLVDMDKGTGCVKVTPAHDPHDYDCGKRHALPFMTIFSLDGRVVTQCTPFSVTGAGDYPVEVFPSWIAGQMRYDARVLVEKKLDELGLLRGKSERPMTLAVCSRSGDIIEPLVQPQWFVDCTGPAKRACDAVRDGSLRIRPKMHERTWFKWLEDIRPWCISRQLWWGHRIPAWFAFRKGESRNNVDVDAERNKERWIVARSEAQALAQAQKLLGTKDVTLERDEDVLDTWFSSGLFPFSVFGWPDDTDEFKAFYPTQLLETGLDILFFWVARMVMMGLQLTDKLPFTDVYLHAMVRDKDGRKMSKSLGNVIDPLEVIDGCPLAQLVDKLKAGNLRASEVKRAEEAFKADFPEGMPRCGTDALRVGLLAYTVQGRDINLDIKRVVGYRSFCNKLWNAVRFMLGTFDDYKASENLWSTLKPLAGRDKFILSRLRRCVLDVNTCLTEYKFGEAVQAIYHFFLDDLCDVYVELVKPVMYDDDKKGKGRDAAKMVLWACLDAGLRLLHPLCPFVTEELWQRLPRTFAVSSIMVAPYPTPSEVDTFDNQEAERGTSLVLETVTGARSLRAQYSLANKPAHFHAVFSNDAERASILEGRKDDCSTLMRAASVSIGNNVTPPKGCGQKLVDDKLSVLVDLKGLVDADAEIKKLQKELKTVEPLVAKLEAKIKDARYLAKAPEKQRVQDREKLKSYGDKAAAARAAIKSWEEFKSGGGEEEEDDFWAEDDEDDPAAAAALEEAKAKAMAKLAKKEANQRSLCNLEIKPWEADQDLKALYAKIKATVVKDGLKWSEGLKLVDVAFGVQKIICTAVVNQSLSMDAIIEEITEELFTDEVQSMSMTSMSLL</sequence>
<dbReference type="GO" id="GO:0005524">
    <property type="term" value="F:ATP binding"/>
    <property type="evidence" value="ECO:0007669"/>
    <property type="project" value="UniProtKB-KW"/>
</dbReference>
<dbReference type="GO" id="GO:0006438">
    <property type="term" value="P:valyl-tRNA aminoacylation"/>
    <property type="evidence" value="ECO:0007669"/>
    <property type="project" value="InterPro"/>
</dbReference>
<dbReference type="GO" id="GO:0003746">
    <property type="term" value="F:translation elongation factor activity"/>
    <property type="evidence" value="ECO:0007669"/>
    <property type="project" value="UniProtKB-KW"/>
</dbReference>
<dbReference type="FunFam" id="3.40.50.620:FF:000020">
    <property type="entry name" value="Valine--tRNA ligase, mitochondrial"/>
    <property type="match status" value="1"/>
</dbReference>
<dbReference type="InterPro" id="IPR001412">
    <property type="entry name" value="aa-tRNA-synth_I_CS"/>
</dbReference>
<dbReference type="InterPro" id="IPR037118">
    <property type="entry name" value="Val-tRNA_synth_C_sf"/>
</dbReference>